<feature type="domain" description="NAD-dependent epimerase/dehydratase" evidence="1">
    <location>
        <begin position="3"/>
        <end position="188"/>
    </location>
</feature>
<dbReference type="InterPro" id="IPR001509">
    <property type="entry name" value="Epimerase_deHydtase"/>
</dbReference>
<accession>A0ABY0EW97</accession>
<dbReference type="RefSeq" id="WP_115428765.1">
    <property type="nucleotide sequence ID" value="NZ_CP031367.1"/>
</dbReference>
<keyword evidence="3" id="KW-1185">Reference proteome</keyword>
<reference evidence="2 3" key="1">
    <citation type="submission" date="2017-10" db="EMBL/GenBank/DDBJ databases">
        <title>Genomics of the genus Arcobacter.</title>
        <authorList>
            <person name="Perez-Cataluna A."/>
            <person name="Figueras M.J."/>
        </authorList>
    </citation>
    <scope>NUCLEOTIDE SEQUENCE [LARGE SCALE GENOMIC DNA]</scope>
    <source>
        <strain evidence="2 3">LMG 25534</strain>
    </source>
</reference>
<evidence type="ECO:0000313" key="3">
    <source>
        <dbReference type="Proteomes" id="UP000289132"/>
    </source>
</evidence>
<dbReference type="InterPro" id="IPR050177">
    <property type="entry name" value="Lipid_A_modif_metabolic_enz"/>
</dbReference>
<dbReference type="PANTHER" id="PTHR43245">
    <property type="entry name" value="BIFUNCTIONAL POLYMYXIN RESISTANCE PROTEIN ARNA"/>
    <property type="match status" value="1"/>
</dbReference>
<evidence type="ECO:0000313" key="2">
    <source>
        <dbReference type="EMBL" id="RXJ91446.1"/>
    </source>
</evidence>
<protein>
    <submittedName>
        <fullName evidence="2">Epimerase</fullName>
    </submittedName>
</protein>
<name>A0ABY0EW97_9BACT</name>
<evidence type="ECO:0000259" key="1">
    <source>
        <dbReference type="Pfam" id="PF01370"/>
    </source>
</evidence>
<gene>
    <name evidence="2" type="ORF">CRU87_05360</name>
</gene>
<dbReference type="Gene3D" id="3.40.50.720">
    <property type="entry name" value="NAD(P)-binding Rossmann-like Domain"/>
    <property type="match status" value="1"/>
</dbReference>
<organism evidence="2 3">
    <name type="scientific">Aliarcobacter trophiarum LMG 25534</name>
    <dbReference type="NCBI Taxonomy" id="1032241"/>
    <lineage>
        <taxon>Bacteria</taxon>
        <taxon>Pseudomonadati</taxon>
        <taxon>Campylobacterota</taxon>
        <taxon>Epsilonproteobacteria</taxon>
        <taxon>Campylobacterales</taxon>
        <taxon>Arcobacteraceae</taxon>
        <taxon>Aliarcobacter</taxon>
    </lineage>
</organism>
<dbReference type="EMBL" id="PDKD01000007">
    <property type="protein sequence ID" value="RXJ91446.1"/>
    <property type="molecule type" value="Genomic_DNA"/>
</dbReference>
<dbReference type="SUPFAM" id="SSF51735">
    <property type="entry name" value="NAD(P)-binding Rossmann-fold domains"/>
    <property type="match status" value="1"/>
</dbReference>
<sequence length="284" mass="32400">MIILITGSNGYLGSNFINQFKDKYIFEKFSLINQKIEDIKFDNINIVLHCAALVHQKIEYSYEKYYEINVEYPVKLAKLAKQNGVRQFVFISTIAVYGEDIEKLDENTICNPITPYGKSKLEAEKELLKLDDGDFIVSIVRPPMIYGKNAPGNIDNLVKLVKKLPIIPLGSIGNKRSFILIQNILNIINEIVIQRKEGVFLASDDQPLSTSKLIELIANNLEKKIYLIKIPFFESLLKLVKPSFHKRLYGSLEVDNTLTKKKLNLSNPYSVEDGIKLMIKGEKN</sequence>
<comment type="caution">
    <text evidence="2">The sequence shown here is derived from an EMBL/GenBank/DDBJ whole genome shotgun (WGS) entry which is preliminary data.</text>
</comment>
<dbReference type="Pfam" id="PF01370">
    <property type="entry name" value="Epimerase"/>
    <property type="match status" value="1"/>
</dbReference>
<dbReference type="PANTHER" id="PTHR43245:SF58">
    <property type="entry name" value="BLL5923 PROTEIN"/>
    <property type="match status" value="1"/>
</dbReference>
<dbReference type="InterPro" id="IPR036291">
    <property type="entry name" value="NAD(P)-bd_dom_sf"/>
</dbReference>
<dbReference type="Proteomes" id="UP000289132">
    <property type="component" value="Unassembled WGS sequence"/>
</dbReference>
<proteinExistence type="predicted"/>